<dbReference type="Gene3D" id="3.10.150.10">
    <property type="entry name" value="DNA Polymerase III, subunit A, domain 2"/>
    <property type="match status" value="1"/>
</dbReference>
<dbReference type="InterPro" id="IPR022635">
    <property type="entry name" value="DNA_polIII_beta_C"/>
</dbReference>
<dbReference type="SMART" id="SM00480">
    <property type="entry name" value="POL3Bc"/>
    <property type="match status" value="1"/>
</dbReference>
<dbReference type="Pfam" id="PF02767">
    <property type="entry name" value="DNA_pol3_beta_2"/>
    <property type="match status" value="1"/>
</dbReference>
<sequence>MKLTLNHKKLAQALSYTSKSVSQKPNIPILSNVKLESSEDSLKLLATNLDMGIKMWIPCSIEESGSTTVNAKYISDYVSVTNSSSEDITIEQKDNNLKLSTDLSKASFTTIPSEEFPALPTLGVKPMFEINAHEFVKSMEKTIFACSTDLSAGRIQQSGVLFELNLVNSEIDFIGLDGFRLSKRKCSVSNIDKDLTKEEIIVPARYLQELSRILSDFPEVEKLEVYLSESGSQIIFKIDQIEFSIRLLEGPYPDYKRIMPDDHSFEFEVDKKELESAIKITNTFARGNLGNKTLFDFDIENNSIKLQSAVAEVGEGETNIEVSNASGESDLKTAYTLRYLQDIVNHIEGERIIFETKGPLAASVFKDSEDENFVHLVMPMRRE</sequence>
<evidence type="ECO:0000256" key="9">
    <source>
        <dbReference type="PIRNR" id="PIRNR000804"/>
    </source>
</evidence>
<gene>
    <name evidence="13" type="primary">dnaN</name>
    <name evidence="13" type="ORF">KC678_02995</name>
</gene>
<evidence type="ECO:0000256" key="8">
    <source>
        <dbReference type="ARBA" id="ARBA00023125"/>
    </source>
</evidence>
<keyword evidence="4 9" id="KW-0808">Transferase</keyword>
<evidence type="ECO:0000256" key="2">
    <source>
        <dbReference type="ARBA" id="ARBA00010752"/>
    </source>
</evidence>
<dbReference type="Pfam" id="PF02768">
    <property type="entry name" value="DNA_pol3_beta_3"/>
    <property type="match status" value="1"/>
</dbReference>
<dbReference type="GO" id="GO:0009360">
    <property type="term" value="C:DNA polymerase III complex"/>
    <property type="evidence" value="ECO:0007669"/>
    <property type="project" value="InterPro"/>
</dbReference>
<dbReference type="InterPro" id="IPR022637">
    <property type="entry name" value="DNA_polIII_beta_cen"/>
</dbReference>
<dbReference type="NCBIfam" id="TIGR00663">
    <property type="entry name" value="dnan"/>
    <property type="match status" value="1"/>
</dbReference>
<evidence type="ECO:0000256" key="1">
    <source>
        <dbReference type="ARBA" id="ARBA00004496"/>
    </source>
</evidence>
<keyword evidence="7 9" id="KW-0239">DNA-directed DNA polymerase</keyword>
<evidence type="ECO:0000259" key="10">
    <source>
        <dbReference type="Pfam" id="PF00712"/>
    </source>
</evidence>
<feature type="domain" description="DNA polymerase III beta sliding clamp central" evidence="11">
    <location>
        <begin position="130"/>
        <end position="254"/>
    </location>
</feature>
<comment type="similarity">
    <text evidence="2 9">Belongs to the beta sliding clamp family.</text>
</comment>
<dbReference type="PANTHER" id="PTHR30478">
    <property type="entry name" value="DNA POLYMERASE III SUBUNIT BETA"/>
    <property type="match status" value="1"/>
</dbReference>
<dbReference type="EMBL" id="JAGQLJ010000060">
    <property type="protein sequence ID" value="MCA9381208.1"/>
    <property type="molecule type" value="Genomic_DNA"/>
</dbReference>
<dbReference type="AlphaFoldDB" id="A0A955IFE1"/>
<evidence type="ECO:0000256" key="4">
    <source>
        <dbReference type="ARBA" id="ARBA00022679"/>
    </source>
</evidence>
<proteinExistence type="inferred from homology"/>
<evidence type="ECO:0000313" key="14">
    <source>
        <dbReference type="Proteomes" id="UP000775877"/>
    </source>
</evidence>
<evidence type="ECO:0000259" key="12">
    <source>
        <dbReference type="Pfam" id="PF02768"/>
    </source>
</evidence>
<organism evidence="13 14">
    <name type="scientific">Candidatus Dojkabacteria bacterium</name>
    <dbReference type="NCBI Taxonomy" id="2099670"/>
    <lineage>
        <taxon>Bacteria</taxon>
        <taxon>Candidatus Dojkabacteria</taxon>
    </lineage>
</organism>
<dbReference type="GO" id="GO:0006271">
    <property type="term" value="P:DNA strand elongation involved in DNA replication"/>
    <property type="evidence" value="ECO:0007669"/>
    <property type="project" value="TreeGrafter"/>
</dbReference>
<comment type="caution">
    <text evidence="13">The sequence shown here is derived from an EMBL/GenBank/DDBJ whole genome shotgun (WGS) entry which is preliminary data.</text>
</comment>
<evidence type="ECO:0000256" key="6">
    <source>
        <dbReference type="ARBA" id="ARBA00022705"/>
    </source>
</evidence>
<comment type="subcellular location">
    <subcellularLocation>
        <location evidence="1 9">Cytoplasm</location>
    </subcellularLocation>
</comment>
<name>A0A955IFE1_9BACT</name>
<dbReference type="Gene3D" id="3.70.10.10">
    <property type="match status" value="1"/>
</dbReference>
<comment type="subunit">
    <text evidence="9">Forms a ring-shaped head-to-tail homodimer around DNA.</text>
</comment>
<keyword evidence="8" id="KW-0238">DNA-binding</keyword>
<dbReference type="InterPro" id="IPR001001">
    <property type="entry name" value="DNA_polIII_beta"/>
</dbReference>
<evidence type="ECO:0000256" key="7">
    <source>
        <dbReference type="ARBA" id="ARBA00022932"/>
    </source>
</evidence>
<feature type="domain" description="DNA polymerase III beta sliding clamp N-terminal" evidence="10">
    <location>
        <begin position="1"/>
        <end position="120"/>
    </location>
</feature>
<reference evidence="13" key="1">
    <citation type="submission" date="2020-04" db="EMBL/GenBank/DDBJ databases">
        <authorList>
            <person name="Zhang T."/>
        </authorList>
    </citation>
    <scope>NUCLEOTIDE SEQUENCE</scope>
    <source>
        <strain evidence="13">HKST-UBA13</strain>
    </source>
</reference>
<dbReference type="InterPro" id="IPR022634">
    <property type="entry name" value="DNA_polIII_beta_N"/>
</dbReference>
<evidence type="ECO:0000256" key="5">
    <source>
        <dbReference type="ARBA" id="ARBA00022695"/>
    </source>
</evidence>
<comment type="function">
    <text evidence="9">Confers DNA tethering and processivity to DNA polymerases and other proteins. Acts as a clamp, forming a ring around DNA (a reaction catalyzed by the clamp-loading complex) which diffuses in an ATP-independent manner freely and bidirectionally along dsDNA. Initially characterized for its ability to contact the catalytic subunit of DNA polymerase III (Pol III), a complex, multichain enzyme responsible for most of the replicative synthesis in bacteria; Pol III exhibits 3'-5' exonuclease proofreading activity. The beta chain is required for initiation of replication as well as for processivity of DNA replication.</text>
</comment>
<dbReference type="GO" id="GO:0008408">
    <property type="term" value="F:3'-5' exonuclease activity"/>
    <property type="evidence" value="ECO:0007669"/>
    <property type="project" value="InterPro"/>
</dbReference>
<dbReference type="GO" id="GO:0003887">
    <property type="term" value="F:DNA-directed DNA polymerase activity"/>
    <property type="evidence" value="ECO:0007669"/>
    <property type="project" value="UniProtKB-UniRule"/>
</dbReference>
<reference evidence="13" key="2">
    <citation type="journal article" date="2021" name="Microbiome">
        <title>Successional dynamics and alternative stable states in a saline activated sludge microbial community over 9 years.</title>
        <authorList>
            <person name="Wang Y."/>
            <person name="Ye J."/>
            <person name="Ju F."/>
            <person name="Liu L."/>
            <person name="Boyd J.A."/>
            <person name="Deng Y."/>
            <person name="Parks D.H."/>
            <person name="Jiang X."/>
            <person name="Yin X."/>
            <person name="Woodcroft B.J."/>
            <person name="Tyson G.W."/>
            <person name="Hugenholtz P."/>
            <person name="Polz M.F."/>
            <person name="Zhang T."/>
        </authorList>
    </citation>
    <scope>NUCLEOTIDE SEQUENCE</scope>
    <source>
        <strain evidence="13">HKST-UBA13</strain>
    </source>
</reference>
<evidence type="ECO:0000256" key="3">
    <source>
        <dbReference type="ARBA" id="ARBA00022490"/>
    </source>
</evidence>
<dbReference type="Pfam" id="PF00712">
    <property type="entry name" value="DNA_pol3_beta"/>
    <property type="match status" value="1"/>
</dbReference>
<keyword evidence="5 9" id="KW-0548">Nucleotidyltransferase</keyword>
<evidence type="ECO:0000259" key="11">
    <source>
        <dbReference type="Pfam" id="PF02767"/>
    </source>
</evidence>
<dbReference type="CDD" id="cd00140">
    <property type="entry name" value="beta_clamp"/>
    <property type="match status" value="1"/>
</dbReference>
<dbReference type="PANTHER" id="PTHR30478:SF0">
    <property type="entry name" value="BETA SLIDING CLAMP"/>
    <property type="match status" value="1"/>
</dbReference>
<feature type="domain" description="DNA polymerase III beta sliding clamp C-terminal" evidence="12">
    <location>
        <begin position="256"/>
        <end position="381"/>
    </location>
</feature>
<evidence type="ECO:0000313" key="13">
    <source>
        <dbReference type="EMBL" id="MCA9381208.1"/>
    </source>
</evidence>
<dbReference type="GO" id="GO:0005737">
    <property type="term" value="C:cytoplasm"/>
    <property type="evidence" value="ECO:0007669"/>
    <property type="project" value="UniProtKB-SubCell"/>
</dbReference>
<keyword evidence="6 9" id="KW-0235">DNA replication</keyword>
<protein>
    <recommendedName>
        <fullName evidence="9">Beta sliding clamp</fullName>
    </recommendedName>
</protein>
<dbReference type="InterPro" id="IPR046938">
    <property type="entry name" value="DNA_clamp_sf"/>
</dbReference>
<dbReference type="PIRSF" id="PIRSF000804">
    <property type="entry name" value="DNA_pol_III_b"/>
    <property type="match status" value="1"/>
</dbReference>
<accession>A0A955IFE1</accession>
<dbReference type="SUPFAM" id="SSF55979">
    <property type="entry name" value="DNA clamp"/>
    <property type="match status" value="3"/>
</dbReference>
<dbReference type="GO" id="GO:0003677">
    <property type="term" value="F:DNA binding"/>
    <property type="evidence" value="ECO:0007669"/>
    <property type="project" value="UniProtKB-UniRule"/>
</dbReference>
<dbReference type="Proteomes" id="UP000775877">
    <property type="component" value="Unassembled WGS sequence"/>
</dbReference>
<keyword evidence="3 9" id="KW-0963">Cytoplasm</keyword>